<feature type="coiled-coil region" evidence="4">
    <location>
        <begin position="565"/>
        <end position="592"/>
    </location>
</feature>
<name>A0A1I5E2G7_9NEIS</name>
<reference evidence="7" key="1">
    <citation type="submission" date="2016-10" db="EMBL/GenBank/DDBJ databases">
        <authorList>
            <person name="Varghese N."/>
            <person name="Submissions S."/>
        </authorList>
    </citation>
    <scope>NUCLEOTIDE SEQUENCE [LARGE SCALE GENOMIC DNA]</scope>
    <source>
        <strain evidence="7">DSM 6150</strain>
    </source>
</reference>
<dbReference type="PANTHER" id="PTHR45641:SF19">
    <property type="entry name" value="NEPHROCYSTIN-3"/>
    <property type="match status" value="1"/>
</dbReference>
<organism evidence="6 7">
    <name type="scientific">Formivibrio citricus</name>
    <dbReference type="NCBI Taxonomy" id="83765"/>
    <lineage>
        <taxon>Bacteria</taxon>
        <taxon>Pseudomonadati</taxon>
        <taxon>Pseudomonadota</taxon>
        <taxon>Betaproteobacteria</taxon>
        <taxon>Neisseriales</taxon>
        <taxon>Chitinibacteraceae</taxon>
        <taxon>Formivibrio</taxon>
    </lineage>
</organism>
<feature type="non-terminal residue" evidence="6">
    <location>
        <position position="697"/>
    </location>
</feature>
<keyword evidence="1" id="KW-0677">Repeat</keyword>
<protein>
    <submittedName>
        <fullName evidence="6">Tetratricopeptide repeat-containing protein</fullName>
    </submittedName>
</protein>
<dbReference type="Pfam" id="PF13181">
    <property type="entry name" value="TPR_8"/>
    <property type="match status" value="1"/>
</dbReference>
<dbReference type="InterPro" id="IPR011990">
    <property type="entry name" value="TPR-like_helical_dom_sf"/>
</dbReference>
<dbReference type="InterPro" id="IPR019734">
    <property type="entry name" value="TPR_rpt"/>
</dbReference>
<accession>A0A1I5E2G7</accession>
<dbReference type="EMBL" id="FOVE01000034">
    <property type="protein sequence ID" value="SFO05709.1"/>
    <property type="molecule type" value="Genomic_DNA"/>
</dbReference>
<evidence type="ECO:0000256" key="1">
    <source>
        <dbReference type="ARBA" id="ARBA00022737"/>
    </source>
</evidence>
<evidence type="ECO:0000256" key="2">
    <source>
        <dbReference type="ARBA" id="ARBA00022803"/>
    </source>
</evidence>
<keyword evidence="4" id="KW-0175">Coiled coil</keyword>
<gene>
    <name evidence="6" type="ORF">SAMN05660284_02818</name>
</gene>
<dbReference type="AlphaFoldDB" id="A0A1I5E2G7"/>
<dbReference type="PRINTS" id="PR00381">
    <property type="entry name" value="KINESINLIGHT"/>
</dbReference>
<keyword evidence="7" id="KW-1185">Reference proteome</keyword>
<evidence type="ECO:0000313" key="7">
    <source>
        <dbReference type="Proteomes" id="UP000242869"/>
    </source>
</evidence>
<dbReference type="RefSeq" id="WP_143086080.1">
    <property type="nucleotide sequence ID" value="NZ_FOVE01000034.1"/>
</dbReference>
<dbReference type="Gene3D" id="1.25.40.10">
    <property type="entry name" value="Tetratricopeptide repeat domain"/>
    <property type="match status" value="3"/>
</dbReference>
<keyword evidence="5" id="KW-0732">Signal</keyword>
<feature type="repeat" description="TPR" evidence="3">
    <location>
        <begin position="419"/>
        <end position="452"/>
    </location>
</feature>
<evidence type="ECO:0000256" key="4">
    <source>
        <dbReference type="SAM" id="Coils"/>
    </source>
</evidence>
<evidence type="ECO:0000256" key="5">
    <source>
        <dbReference type="SAM" id="SignalP"/>
    </source>
</evidence>
<proteinExistence type="predicted"/>
<dbReference type="Proteomes" id="UP000242869">
    <property type="component" value="Unassembled WGS sequence"/>
</dbReference>
<feature type="signal peptide" evidence="5">
    <location>
        <begin position="1"/>
        <end position="25"/>
    </location>
</feature>
<dbReference type="Pfam" id="PF13374">
    <property type="entry name" value="TPR_10"/>
    <property type="match status" value="1"/>
</dbReference>
<dbReference type="STRING" id="83765.SAMN05660284_02818"/>
<dbReference type="SMART" id="SM00028">
    <property type="entry name" value="TPR"/>
    <property type="match status" value="7"/>
</dbReference>
<evidence type="ECO:0000313" key="6">
    <source>
        <dbReference type="EMBL" id="SFO05709.1"/>
    </source>
</evidence>
<feature type="chain" id="PRO_5017482076" evidence="5">
    <location>
        <begin position="26"/>
        <end position="697"/>
    </location>
</feature>
<dbReference type="PROSITE" id="PS50005">
    <property type="entry name" value="TPR"/>
    <property type="match status" value="2"/>
</dbReference>
<keyword evidence="2 3" id="KW-0802">TPR repeat</keyword>
<dbReference type="PANTHER" id="PTHR45641">
    <property type="entry name" value="TETRATRICOPEPTIDE REPEAT PROTEIN (AFU_ORTHOLOGUE AFUA_6G03870)"/>
    <property type="match status" value="1"/>
</dbReference>
<dbReference type="OrthoDB" id="8560958at2"/>
<sequence>MTPQTRLVRLALAVALCFAAPVLRAETAPISSAETKLLEALSMAIKANDYQQALQQILQLLKLHPEDDKLIKFKAFLLRQLEFQNGIISIYKQDTEIFPDDEKSWGVLCSNLISFNRIKEARSACKRSVEIKKNIENTTNLGHTFLLEGNTENAYSWYRESLKLIRSHEDLINGPLESLDTFIEKEIKTKESRAAKSWFETSFSQIPALIDTTSKIEELKNSGKYAAAIPLAHESLAKIEQIAGRNDPVTGFYLGNLAELYELNGEYGKALPLAQRALAIAEESQNSEPSKIGIRLNTLAGIYNATGDYINALNLYQRSLTITEQTRGSDHIETSAILNNMALLYSNMGNYTQALPLYLRSLSITEKSNGHEHPDTGMSLNNLARLYLQMGNPGKAMPLVLRALAITEKSLGPEHPDTSSCLQSLAVLYTTMGDDNKALPLYQRALTIAENSLGNEHPATASSTQTLALQHRLMANPTQALPLYERYITIVEKLRSQSGLGVEAKQNLFAQYVGGYKDYAQLLGEQKQPEKAFHLFELSKARTLLEETAARAGQQVLPAEEAAALENLRRQLALLNDKVAKAENDTQRANLSASRDQVERELSTLHGKLLTQYPKYAQLTTPTILPSAEAARHLPEDAVYVSYLENEGQILALTMSSDGVVSYHDLGKPAALAGAVAAYRAMVARPNGLAGLADEGV</sequence>
<dbReference type="Pfam" id="PF13424">
    <property type="entry name" value="TPR_12"/>
    <property type="match status" value="3"/>
</dbReference>
<dbReference type="SUPFAM" id="SSF48452">
    <property type="entry name" value="TPR-like"/>
    <property type="match status" value="1"/>
</dbReference>
<evidence type="ECO:0000256" key="3">
    <source>
        <dbReference type="PROSITE-ProRule" id="PRU00339"/>
    </source>
</evidence>
<feature type="repeat" description="TPR" evidence="3">
    <location>
        <begin position="335"/>
        <end position="368"/>
    </location>
</feature>